<accession>A0A669QMA4</accession>
<dbReference type="Pfam" id="PF13768">
    <property type="entry name" value="VWA_3"/>
    <property type="match status" value="1"/>
</dbReference>
<dbReference type="PANTHER" id="PTHR46478">
    <property type="entry name" value="VON WILLEBRAND FACTOR A DOMAIN-CONTAINING PROTEIN 3A"/>
    <property type="match status" value="1"/>
</dbReference>
<dbReference type="Proteomes" id="UP000472261">
    <property type="component" value="Unplaced"/>
</dbReference>
<dbReference type="PANTHER" id="PTHR46478:SF1">
    <property type="entry name" value="VON WILLEBRAND FACTOR A DOMAIN-CONTAINING PROTEIN 3A"/>
    <property type="match status" value="1"/>
</dbReference>
<dbReference type="SUPFAM" id="SSF53300">
    <property type="entry name" value="vWA-like"/>
    <property type="match status" value="1"/>
</dbReference>
<dbReference type="AlphaFoldDB" id="A0A669QMA4"/>
<organism evidence="2 3">
    <name type="scientific">Phasianus colchicus</name>
    <name type="common">Common pheasant</name>
    <dbReference type="NCBI Taxonomy" id="9054"/>
    <lineage>
        <taxon>Eukaryota</taxon>
        <taxon>Metazoa</taxon>
        <taxon>Chordata</taxon>
        <taxon>Craniata</taxon>
        <taxon>Vertebrata</taxon>
        <taxon>Euteleostomi</taxon>
        <taxon>Archelosauria</taxon>
        <taxon>Archosauria</taxon>
        <taxon>Dinosauria</taxon>
        <taxon>Saurischia</taxon>
        <taxon>Theropoda</taxon>
        <taxon>Coelurosauria</taxon>
        <taxon>Aves</taxon>
        <taxon>Neognathae</taxon>
        <taxon>Galloanserae</taxon>
        <taxon>Galliformes</taxon>
        <taxon>Phasianidae</taxon>
        <taxon>Phasianinae</taxon>
        <taxon>Phasianus</taxon>
    </lineage>
</organism>
<evidence type="ECO:0000313" key="3">
    <source>
        <dbReference type="Proteomes" id="UP000472261"/>
    </source>
</evidence>
<proteinExistence type="predicted"/>
<dbReference type="InterPro" id="IPR002035">
    <property type="entry name" value="VWF_A"/>
</dbReference>
<evidence type="ECO:0000259" key="1">
    <source>
        <dbReference type="Pfam" id="PF13768"/>
    </source>
</evidence>
<dbReference type="Gene3D" id="3.40.50.410">
    <property type="entry name" value="von Willebrand factor, type A domain"/>
    <property type="match status" value="1"/>
</dbReference>
<dbReference type="Ensembl" id="ENSPCLT00000025705.1">
    <property type="protein sequence ID" value="ENSPCLP00000019298.1"/>
    <property type="gene ID" value="ENSPCLG00000016161.1"/>
</dbReference>
<reference evidence="2" key="1">
    <citation type="submission" date="2025-08" db="UniProtKB">
        <authorList>
            <consortium name="Ensembl"/>
        </authorList>
    </citation>
    <scope>IDENTIFICATION</scope>
</reference>
<protein>
    <submittedName>
        <fullName evidence="2">von Willebrand factor A domain containing 3A</fullName>
    </submittedName>
</protein>
<dbReference type="InterPro" id="IPR036465">
    <property type="entry name" value="vWFA_dom_sf"/>
</dbReference>
<evidence type="ECO:0000313" key="2">
    <source>
        <dbReference type="Ensembl" id="ENSPCLP00000019298.1"/>
    </source>
</evidence>
<sequence>ITSTDWLKTNGLKAKKLNLYQVLAPNAFSPVEEFVPILQKTVSSTLHEKAMMQFEWHDGTVKNIHVDLPILYKYQKLLAKMVRIYEKRINWLSVASRRIWGSVCEKRVVILVDISVPNSTCIIHIQHSLRLLLEEQMLNKDCFNIIAFGSHIVPWQLELVPSQPESLQKAWRWVLRLQCSGSRNFMSALRRAVEVDFKEKDKHKSQGIYLLTTGIPDQETHTISAYVAEACRGFDLQLHVCLFSVMEDADSCGIIPARYATPTETVIAFKEIVQAANGRFHWFGEAGIFESDDITVIVSEMEKAKNYSQKCAFLVESLKPRSGDQPANPFTAEAGATVVVTKEKRRPQKLSSPKPTALSLARMV</sequence>
<name>A0A669QMA4_PHACC</name>
<keyword evidence="3" id="KW-1185">Reference proteome</keyword>
<reference evidence="2" key="2">
    <citation type="submission" date="2025-09" db="UniProtKB">
        <authorList>
            <consortium name="Ensembl"/>
        </authorList>
    </citation>
    <scope>IDENTIFICATION</scope>
</reference>
<feature type="domain" description="VWFA" evidence="1">
    <location>
        <begin position="107"/>
        <end position="233"/>
    </location>
</feature>